<dbReference type="AlphaFoldDB" id="T0Q058"/>
<protein>
    <recommendedName>
        <fullName evidence="3">Transcriptional regulator</fullName>
    </recommendedName>
</protein>
<sequence length="220" mass="24413">MLASARRSMYTPSAFREVGTDRVHEILSRYPLATLVVPQAAGESPLVSHIPLLHVGNELHGHVPKVNAIARLEGSVRALAIFQGPNAYVSPSWYETKQATGKAVPTWNYIAVHVHASLRIERDRDWVLRNVSALSDTHEAKMEAPWRVDEAPTAYVDKLLRSIVGLRLSIESVESQFKLSQNKEAGDFFGVVDGLRSTPDHAGGNDVAAWMERVQDEIRK</sequence>
<organism evidence="1 2">
    <name type="scientific">Saprolegnia diclina (strain VS20)</name>
    <dbReference type="NCBI Taxonomy" id="1156394"/>
    <lineage>
        <taxon>Eukaryota</taxon>
        <taxon>Sar</taxon>
        <taxon>Stramenopiles</taxon>
        <taxon>Oomycota</taxon>
        <taxon>Saprolegniomycetes</taxon>
        <taxon>Saprolegniales</taxon>
        <taxon>Saprolegniaceae</taxon>
        <taxon>Saprolegnia</taxon>
    </lineage>
</organism>
<reference evidence="1 2" key="1">
    <citation type="submission" date="2012-04" db="EMBL/GenBank/DDBJ databases">
        <title>The Genome Sequence of Saprolegnia declina VS20.</title>
        <authorList>
            <consortium name="The Broad Institute Genome Sequencing Platform"/>
            <person name="Russ C."/>
            <person name="Nusbaum C."/>
            <person name="Tyler B."/>
            <person name="van West P."/>
            <person name="Dieguez-Uribeondo J."/>
            <person name="de Bruijn I."/>
            <person name="Tripathy S."/>
            <person name="Jiang R."/>
            <person name="Young S.K."/>
            <person name="Zeng Q."/>
            <person name="Gargeya S."/>
            <person name="Fitzgerald M."/>
            <person name="Haas B."/>
            <person name="Abouelleil A."/>
            <person name="Alvarado L."/>
            <person name="Arachchi H.M."/>
            <person name="Berlin A."/>
            <person name="Chapman S.B."/>
            <person name="Goldberg J."/>
            <person name="Griggs A."/>
            <person name="Gujja S."/>
            <person name="Hansen M."/>
            <person name="Howarth C."/>
            <person name="Imamovic A."/>
            <person name="Larimer J."/>
            <person name="McCowen C."/>
            <person name="Montmayeur A."/>
            <person name="Murphy C."/>
            <person name="Neiman D."/>
            <person name="Pearson M."/>
            <person name="Priest M."/>
            <person name="Roberts A."/>
            <person name="Saif S."/>
            <person name="Shea T."/>
            <person name="Sisk P."/>
            <person name="Sykes S."/>
            <person name="Wortman J."/>
            <person name="Nusbaum C."/>
            <person name="Birren B."/>
        </authorList>
    </citation>
    <scope>NUCLEOTIDE SEQUENCE [LARGE SCALE GENOMIC DNA]</scope>
    <source>
        <strain evidence="1 2">VS20</strain>
    </source>
</reference>
<evidence type="ECO:0008006" key="3">
    <source>
        <dbReference type="Google" id="ProtNLM"/>
    </source>
</evidence>
<dbReference type="Proteomes" id="UP000030762">
    <property type="component" value="Unassembled WGS sequence"/>
</dbReference>
<dbReference type="InParanoid" id="T0Q058"/>
<dbReference type="GeneID" id="19956127"/>
<dbReference type="eggNOG" id="ENOG502RCZR">
    <property type="taxonomic scope" value="Eukaryota"/>
</dbReference>
<dbReference type="Pfam" id="PF04299">
    <property type="entry name" value="FMN_bind_2"/>
    <property type="match status" value="1"/>
</dbReference>
<gene>
    <name evidence="1" type="ORF">SDRG_15400</name>
</gene>
<evidence type="ECO:0000313" key="2">
    <source>
        <dbReference type="Proteomes" id="UP000030762"/>
    </source>
</evidence>
<accession>T0Q058</accession>
<evidence type="ECO:0000313" key="1">
    <source>
        <dbReference type="EMBL" id="EQC26750.1"/>
    </source>
</evidence>
<dbReference type="VEuPathDB" id="FungiDB:SDRG_15400"/>
<dbReference type="EMBL" id="JH767222">
    <property type="protein sequence ID" value="EQC26750.1"/>
    <property type="molecule type" value="Genomic_DNA"/>
</dbReference>
<dbReference type="PIRSF" id="PIRSF010372">
    <property type="entry name" value="PaiB"/>
    <property type="match status" value="1"/>
</dbReference>
<dbReference type="Gene3D" id="2.30.110.10">
    <property type="entry name" value="Electron Transport, Fmn-binding Protein, Chain A"/>
    <property type="match status" value="1"/>
</dbReference>
<dbReference type="SUPFAM" id="SSF50475">
    <property type="entry name" value="FMN-binding split barrel"/>
    <property type="match status" value="1"/>
</dbReference>
<dbReference type="InterPro" id="IPR007396">
    <property type="entry name" value="TR_PAI2-type"/>
</dbReference>
<dbReference type="RefSeq" id="XP_008619793.1">
    <property type="nucleotide sequence ID" value="XM_008621571.1"/>
</dbReference>
<dbReference type="PANTHER" id="PTHR35802:SF1">
    <property type="entry name" value="PROTEASE SYNTHASE AND SPORULATION PROTEIN PAI 2"/>
    <property type="match status" value="1"/>
</dbReference>
<dbReference type="PANTHER" id="PTHR35802">
    <property type="entry name" value="PROTEASE SYNTHASE AND SPORULATION PROTEIN PAI 2"/>
    <property type="match status" value="1"/>
</dbReference>
<proteinExistence type="predicted"/>
<keyword evidence="2" id="KW-1185">Reference proteome</keyword>
<dbReference type="InterPro" id="IPR012349">
    <property type="entry name" value="Split_barrel_FMN-bd"/>
</dbReference>
<dbReference type="OrthoDB" id="72463at2759"/>
<dbReference type="OMA" id="WYETNQA"/>
<name>T0Q058_SAPDV</name>